<dbReference type="InterPro" id="IPR027558">
    <property type="entry name" value="Pre_pil_HX9DG_C"/>
</dbReference>
<keyword evidence="1" id="KW-0472">Membrane</keyword>
<sequence length="344" mass="36660">MPRPPVRRAFTLIELLVVIAIIAILIGLLLPAVQKVREAAARIKCSNNIKQIALAVHSYHDQNNTFPPAVMIVNANKNAGQNDNLSAYRTPGFGPNWAVFILPQMEQGALYNQYATAVTAFTATSGTDQSWRGLRGTTIPTYLCPSDTGVNTPFALNGGGWARGNYAANAGGGWICASVNGIASDGIRGGLITINGGIKMTDITDGLSNTVCIDEVRTGLNDKDRRGVWAMGVGGSSLVGALGYGDCYAPNDRSEYSDDIENCNDTRQAAGVGNSGLAQQAMGCSNDNLANNWPNWQATARSRHTGGVNVAMGDGSVRFVRDAVDYLAWHWSHGRNDSQVVRLD</sequence>
<dbReference type="PANTHER" id="PTHR30093">
    <property type="entry name" value="GENERAL SECRETION PATHWAY PROTEIN G"/>
    <property type="match status" value="1"/>
</dbReference>
<feature type="domain" description="DUF1559" evidence="2">
    <location>
        <begin position="34"/>
        <end position="325"/>
    </location>
</feature>
<dbReference type="KEGG" id="uli:ETAA1_53930"/>
<dbReference type="NCBIfam" id="TIGR02532">
    <property type="entry name" value="IV_pilin_GFxxxE"/>
    <property type="match status" value="1"/>
</dbReference>
<evidence type="ECO:0000256" key="1">
    <source>
        <dbReference type="SAM" id="Phobius"/>
    </source>
</evidence>
<keyword evidence="1" id="KW-0812">Transmembrane</keyword>
<dbReference type="PANTHER" id="PTHR30093:SF2">
    <property type="entry name" value="TYPE II SECRETION SYSTEM PROTEIN H"/>
    <property type="match status" value="1"/>
</dbReference>
<keyword evidence="4" id="KW-1185">Reference proteome</keyword>
<dbReference type="AlphaFoldDB" id="A0A517Y0W5"/>
<evidence type="ECO:0000259" key="2">
    <source>
        <dbReference type="Pfam" id="PF07596"/>
    </source>
</evidence>
<dbReference type="RefSeq" id="WP_202920423.1">
    <property type="nucleotide sequence ID" value="NZ_CP036273.1"/>
</dbReference>
<dbReference type="InterPro" id="IPR045584">
    <property type="entry name" value="Pilin-like"/>
</dbReference>
<reference evidence="3 4" key="1">
    <citation type="submission" date="2019-02" db="EMBL/GenBank/DDBJ databases">
        <title>Deep-cultivation of Planctomycetes and their phenomic and genomic characterization uncovers novel biology.</title>
        <authorList>
            <person name="Wiegand S."/>
            <person name="Jogler M."/>
            <person name="Boedeker C."/>
            <person name="Pinto D."/>
            <person name="Vollmers J."/>
            <person name="Rivas-Marin E."/>
            <person name="Kohn T."/>
            <person name="Peeters S.H."/>
            <person name="Heuer A."/>
            <person name="Rast P."/>
            <person name="Oberbeckmann S."/>
            <person name="Bunk B."/>
            <person name="Jeske O."/>
            <person name="Meyerdierks A."/>
            <person name="Storesund J.E."/>
            <person name="Kallscheuer N."/>
            <person name="Luecker S."/>
            <person name="Lage O.M."/>
            <person name="Pohl T."/>
            <person name="Merkel B.J."/>
            <person name="Hornburger P."/>
            <person name="Mueller R.-W."/>
            <person name="Bruemmer F."/>
            <person name="Labrenz M."/>
            <person name="Spormann A.M."/>
            <person name="Op den Camp H."/>
            <person name="Overmann J."/>
            <person name="Amann R."/>
            <person name="Jetten M.S.M."/>
            <person name="Mascher T."/>
            <person name="Medema M.H."/>
            <person name="Devos D.P."/>
            <person name="Kaster A.-K."/>
            <person name="Ovreas L."/>
            <person name="Rohde M."/>
            <person name="Galperin M.Y."/>
            <person name="Jogler C."/>
        </authorList>
    </citation>
    <scope>NUCLEOTIDE SEQUENCE [LARGE SCALE GENOMIC DNA]</scope>
    <source>
        <strain evidence="3 4">ETA_A1</strain>
    </source>
</reference>
<evidence type="ECO:0000313" key="3">
    <source>
        <dbReference type="EMBL" id="QDU23393.1"/>
    </source>
</evidence>
<feature type="transmembrane region" description="Helical" evidence="1">
    <location>
        <begin position="12"/>
        <end position="33"/>
    </location>
</feature>
<dbReference type="NCBIfam" id="TIGR04294">
    <property type="entry name" value="pre_pil_HX9DG"/>
    <property type="match status" value="1"/>
</dbReference>
<dbReference type="SUPFAM" id="SSF54523">
    <property type="entry name" value="Pili subunits"/>
    <property type="match status" value="1"/>
</dbReference>
<dbReference type="InterPro" id="IPR012902">
    <property type="entry name" value="N_methyl_site"/>
</dbReference>
<evidence type="ECO:0000313" key="4">
    <source>
        <dbReference type="Proteomes" id="UP000319576"/>
    </source>
</evidence>
<protein>
    <submittedName>
        <fullName evidence="3">Putative major pilin subunit</fullName>
    </submittedName>
</protein>
<dbReference type="InterPro" id="IPR011453">
    <property type="entry name" value="DUF1559"/>
</dbReference>
<organism evidence="3 4">
    <name type="scientific">Urbifossiella limnaea</name>
    <dbReference type="NCBI Taxonomy" id="2528023"/>
    <lineage>
        <taxon>Bacteria</taxon>
        <taxon>Pseudomonadati</taxon>
        <taxon>Planctomycetota</taxon>
        <taxon>Planctomycetia</taxon>
        <taxon>Gemmatales</taxon>
        <taxon>Gemmataceae</taxon>
        <taxon>Urbifossiella</taxon>
    </lineage>
</organism>
<name>A0A517Y0W5_9BACT</name>
<dbReference type="Pfam" id="PF07596">
    <property type="entry name" value="SBP_bac_10"/>
    <property type="match status" value="1"/>
</dbReference>
<proteinExistence type="predicted"/>
<keyword evidence="1" id="KW-1133">Transmembrane helix</keyword>
<gene>
    <name evidence="3" type="ORF">ETAA1_53930</name>
</gene>
<dbReference type="Gene3D" id="3.30.700.10">
    <property type="entry name" value="Glycoprotein, Type 4 Pilin"/>
    <property type="match status" value="1"/>
</dbReference>
<dbReference type="Pfam" id="PF07963">
    <property type="entry name" value="N_methyl"/>
    <property type="match status" value="1"/>
</dbReference>
<accession>A0A517Y0W5</accession>
<dbReference type="EMBL" id="CP036273">
    <property type="protein sequence ID" value="QDU23393.1"/>
    <property type="molecule type" value="Genomic_DNA"/>
</dbReference>
<dbReference type="Proteomes" id="UP000319576">
    <property type="component" value="Chromosome"/>
</dbReference>